<dbReference type="InterPro" id="IPR000210">
    <property type="entry name" value="BTB/POZ_dom"/>
</dbReference>
<dbReference type="CDD" id="cd18450">
    <property type="entry name" value="BACK_KLHL10"/>
    <property type="match status" value="1"/>
</dbReference>
<comment type="function">
    <text evidence="4">Probable substrate-specific adapter of an E3 ubiquitin-protein ligase complex which mediates the ubiquitination and subsequent proteasomal degradation of target proteins. May have a role in synapse differentiation and growth.</text>
</comment>
<dbReference type="PANTHER" id="PTHR45632">
    <property type="entry name" value="LD33804P"/>
    <property type="match status" value="1"/>
</dbReference>
<dbReference type="Pfam" id="PF00651">
    <property type="entry name" value="BTB"/>
    <property type="match status" value="1"/>
</dbReference>
<dbReference type="InterPro" id="IPR015915">
    <property type="entry name" value="Kelch-typ_b-propeller"/>
</dbReference>
<dbReference type="Proteomes" id="UP000475862">
    <property type="component" value="Unassembled WGS sequence"/>
</dbReference>
<dbReference type="InterPro" id="IPR011705">
    <property type="entry name" value="BACK"/>
</dbReference>
<sequence>MDSKLKRTIYNNCTCFNENQIIHTVDLIKKSDGEDSYRRRLTRQVSMHTLNGFNELRLNVKLCDASLILDNGDTFPIHRSVLSGSSDYFRILFTTTLHEGDYTKINLKSIESTTMEFILQYIYMRQIDINYDNVMDIMRTADYLCIDGLVQLCHEFVVECLGPDNCVTILQFADYYYFGALTSAAYKYIIKEFMTIAEQGNELMKLRHEEFKLIIENNQLNVKREEFVWDVVLKWVDRDPERRKNDLLFLLPKIRFGLMDSKYFIENVKEHHYIDDRDDCTPYVMETLQFMHNLQLTPSLAETIAPSLARPRYPFEVLFAIGGWSGGSPTAVIETYDTKSDRWTRIFEEDTHGPRAYHGTIVMGHYIYIIGGFDGLEYFNSCRKFNAVTKVWEEVAPMNCKRCYVSVVLLNGIIYAMGGFDGHHRLSSAEKYDFERNQWTMIAPMTSQRSDACAAVMNGRIYITGGFNGQECMNTAETYNVDTNEWTLIPPMQTRRSGVSCITYHNCLYVIGGFNGLVRMNSSEKFDPTTNHWSPVVDMCNPRSNFAVEVLDDMIFVAGGFNGVTTIAQVECYNDRMDEWFEAKNMQVYRSALSACVMKDLPNVEYYMPLDRDRLEESRKIIVRNSRPNNNDDTERVDNEFVNTVAIQVNNNQIDVDDNDDVIIID</sequence>
<comment type="caution">
    <text evidence="6">The sequence shown here is derived from an EMBL/GenBank/DDBJ whole genome shotgun (WGS) entry which is preliminary data.</text>
</comment>
<dbReference type="Gene3D" id="3.30.710.10">
    <property type="entry name" value="Potassium Channel Kv1.1, Chain A"/>
    <property type="match status" value="1"/>
</dbReference>
<protein>
    <recommendedName>
        <fullName evidence="1">Kelch-like protein diablo</fullName>
    </recommendedName>
</protein>
<dbReference type="SMART" id="SM00225">
    <property type="entry name" value="BTB"/>
    <property type="match status" value="1"/>
</dbReference>
<dbReference type="Pfam" id="PF07707">
    <property type="entry name" value="BACK"/>
    <property type="match status" value="1"/>
</dbReference>
<evidence type="ECO:0000256" key="2">
    <source>
        <dbReference type="ARBA" id="ARBA00022441"/>
    </source>
</evidence>
<dbReference type="Pfam" id="PF24681">
    <property type="entry name" value="Kelch_KLHDC2_KLHL20_DRC7"/>
    <property type="match status" value="1"/>
</dbReference>
<dbReference type="InterPro" id="IPR006652">
    <property type="entry name" value="Kelch_1"/>
</dbReference>
<organism evidence="6 7">
    <name type="scientific">Aphis glycines</name>
    <name type="common">Soybean aphid</name>
    <dbReference type="NCBI Taxonomy" id="307491"/>
    <lineage>
        <taxon>Eukaryota</taxon>
        <taxon>Metazoa</taxon>
        <taxon>Ecdysozoa</taxon>
        <taxon>Arthropoda</taxon>
        <taxon>Hexapoda</taxon>
        <taxon>Insecta</taxon>
        <taxon>Pterygota</taxon>
        <taxon>Neoptera</taxon>
        <taxon>Paraneoptera</taxon>
        <taxon>Hemiptera</taxon>
        <taxon>Sternorrhyncha</taxon>
        <taxon>Aphidomorpha</taxon>
        <taxon>Aphidoidea</taxon>
        <taxon>Aphididae</taxon>
        <taxon>Aphidini</taxon>
        <taxon>Aphis</taxon>
        <taxon>Aphis</taxon>
    </lineage>
</organism>
<dbReference type="SMART" id="SM00875">
    <property type="entry name" value="BACK"/>
    <property type="match status" value="1"/>
</dbReference>
<name>A0A6G0T1G1_APHGL</name>
<dbReference type="SUPFAM" id="SSF117281">
    <property type="entry name" value="Kelch motif"/>
    <property type="match status" value="1"/>
</dbReference>
<evidence type="ECO:0000259" key="5">
    <source>
        <dbReference type="PROSITE" id="PS50097"/>
    </source>
</evidence>
<evidence type="ECO:0000256" key="4">
    <source>
        <dbReference type="ARBA" id="ARBA00043912"/>
    </source>
</evidence>
<dbReference type="PANTHER" id="PTHR45632:SF3">
    <property type="entry name" value="KELCH-LIKE PROTEIN 32"/>
    <property type="match status" value="1"/>
</dbReference>
<dbReference type="FunFam" id="1.25.40.420:FF:000001">
    <property type="entry name" value="Kelch-like family member 12"/>
    <property type="match status" value="1"/>
</dbReference>
<dbReference type="PROSITE" id="PS50097">
    <property type="entry name" value="BTB"/>
    <property type="match status" value="1"/>
</dbReference>
<keyword evidence="7" id="KW-1185">Reference proteome</keyword>
<dbReference type="GO" id="GO:0016567">
    <property type="term" value="P:protein ubiquitination"/>
    <property type="evidence" value="ECO:0007669"/>
    <property type="project" value="UniProtKB-UniPathway"/>
</dbReference>
<dbReference type="SUPFAM" id="SSF54695">
    <property type="entry name" value="POZ domain"/>
    <property type="match status" value="1"/>
</dbReference>
<evidence type="ECO:0000313" key="6">
    <source>
        <dbReference type="EMBL" id="KAE9524476.1"/>
    </source>
</evidence>
<evidence type="ECO:0000313" key="7">
    <source>
        <dbReference type="Proteomes" id="UP000475862"/>
    </source>
</evidence>
<dbReference type="AlphaFoldDB" id="A0A6G0T1G1"/>
<proteinExistence type="predicted"/>
<dbReference type="Gene3D" id="2.120.10.80">
    <property type="entry name" value="Kelch-type beta propeller"/>
    <property type="match status" value="1"/>
</dbReference>
<keyword evidence="2" id="KW-0880">Kelch repeat</keyword>
<dbReference type="Gene3D" id="1.25.40.420">
    <property type="match status" value="1"/>
</dbReference>
<gene>
    <name evidence="6" type="ORF">AGLY_015197</name>
</gene>
<dbReference type="InterPro" id="IPR011333">
    <property type="entry name" value="SKP1/BTB/POZ_sf"/>
</dbReference>
<evidence type="ECO:0000256" key="3">
    <source>
        <dbReference type="ARBA" id="ARBA00022737"/>
    </source>
</evidence>
<dbReference type="OrthoDB" id="191037at2759"/>
<dbReference type="PIRSF" id="PIRSF037037">
    <property type="entry name" value="Kelch-like_protein_gigaxonin"/>
    <property type="match status" value="1"/>
</dbReference>
<dbReference type="InterPro" id="IPR017096">
    <property type="entry name" value="BTB-kelch_protein"/>
</dbReference>
<accession>A0A6G0T1G1</accession>
<evidence type="ECO:0000256" key="1">
    <source>
        <dbReference type="ARBA" id="ARBA00013699"/>
    </source>
</evidence>
<dbReference type="SMART" id="SM00612">
    <property type="entry name" value="Kelch"/>
    <property type="match status" value="6"/>
</dbReference>
<reference evidence="6 7" key="1">
    <citation type="submission" date="2019-08" db="EMBL/GenBank/DDBJ databases">
        <title>The genome of the soybean aphid Biotype 1, its phylome, world population structure and adaptation to the North American continent.</title>
        <authorList>
            <person name="Giordano R."/>
            <person name="Donthu R.K."/>
            <person name="Hernandez A.G."/>
            <person name="Wright C.L."/>
            <person name="Zimin A.V."/>
        </authorList>
    </citation>
    <scope>NUCLEOTIDE SEQUENCE [LARGE SCALE GENOMIC DNA]</scope>
    <source>
        <tissue evidence="6">Whole aphids</tissue>
    </source>
</reference>
<keyword evidence="3" id="KW-0677">Repeat</keyword>
<dbReference type="UniPathway" id="UPA00143"/>
<dbReference type="EMBL" id="VYZN01000068">
    <property type="protein sequence ID" value="KAE9524476.1"/>
    <property type="molecule type" value="Genomic_DNA"/>
</dbReference>
<feature type="domain" description="BTB" evidence="5">
    <location>
        <begin position="63"/>
        <end position="131"/>
    </location>
</feature>
<dbReference type="GO" id="GO:0003779">
    <property type="term" value="F:actin binding"/>
    <property type="evidence" value="ECO:0007669"/>
    <property type="project" value="UniProtKB-KW"/>
</dbReference>
<dbReference type="Pfam" id="PF01344">
    <property type="entry name" value="Kelch_1"/>
    <property type="match status" value="2"/>
</dbReference>